<comment type="subcellular location">
    <subcellularLocation>
        <location evidence="1">Membrane</location>
        <topology evidence="1">Multi-pass membrane protein</topology>
    </subcellularLocation>
</comment>
<feature type="transmembrane region" description="Helical" evidence="7">
    <location>
        <begin position="173"/>
        <end position="194"/>
    </location>
</feature>
<dbReference type="GO" id="GO:0005886">
    <property type="term" value="C:plasma membrane"/>
    <property type="evidence" value="ECO:0007669"/>
    <property type="project" value="TreeGrafter"/>
</dbReference>
<keyword evidence="6 7" id="KW-0472">Membrane</keyword>
<keyword evidence="4 7" id="KW-0812">Transmembrane</keyword>
<evidence type="ECO:0000256" key="6">
    <source>
        <dbReference type="ARBA" id="ARBA00023136"/>
    </source>
</evidence>
<accession>A0A1B8HLH5</accession>
<feature type="transmembrane region" description="Helical" evidence="7">
    <location>
        <begin position="142"/>
        <end position="167"/>
    </location>
</feature>
<dbReference type="Pfam" id="PF03595">
    <property type="entry name" value="SLAC1"/>
    <property type="match status" value="1"/>
</dbReference>
<evidence type="ECO:0000256" key="1">
    <source>
        <dbReference type="ARBA" id="ARBA00004141"/>
    </source>
</evidence>
<feature type="transmembrane region" description="Helical" evidence="7">
    <location>
        <begin position="50"/>
        <end position="73"/>
    </location>
</feature>
<dbReference type="CDD" id="cd09324">
    <property type="entry name" value="TDT_TehA"/>
    <property type="match status" value="1"/>
</dbReference>
<reference evidence="8 9" key="1">
    <citation type="submission" date="2016-06" db="EMBL/GenBank/DDBJ databases">
        <authorList>
            <person name="Kjaerup R.B."/>
            <person name="Dalgaard T.S."/>
            <person name="Juul-Madsen H.R."/>
        </authorList>
    </citation>
    <scope>NUCLEOTIDE SEQUENCE [LARGE SCALE GENOMIC DNA]</scope>
    <source>
        <strain evidence="8 9">GCSL-Mp3</strain>
    </source>
</reference>
<proteinExistence type="inferred from homology"/>
<evidence type="ECO:0000256" key="2">
    <source>
        <dbReference type="ARBA" id="ARBA00008566"/>
    </source>
</evidence>
<dbReference type="RefSeq" id="WP_067422203.1">
    <property type="nucleotide sequence ID" value="NZ_LZEX01000005.1"/>
</dbReference>
<dbReference type="InterPro" id="IPR052951">
    <property type="entry name" value="Tellurite_res_ion_channel"/>
</dbReference>
<dbReference type="PANTHER" id="PTHR37955">
    <property type="entry name" value="TELLURITE RESISTANCE PROTEIN TEHA"/>
    <property type="match status" value="1"/>
</dbReference>
<dbReference type="GO" id="GO:0046583">
    <property type="term" value="F:monoatomic cation efflux transmembrane transporter activity"/>
    <property type="evidence" value="ECO:0007669"/>
    <property type="project" value="TreeGrafter"/>
</dbReference>
<keyword evidence="3" id="KW-0813">Transport</keyword>
<sequence length="330" mass="35852">MSISLINNIKSTASRFSAGYLGMVLGLIGTGMAWRYAAAEQGYPAIIGEMIIGAGCIVWLVLVSLFIIKSLCFTERVTDEFRHPVASGFSSLLPATTVLVAMGLTPYLPLFASVLFGIGAVAQLAYAAWLTGSQWKGEYPKAATTPVLYLPTVANNFICAMACGALGYTDLGILFFGAGVFSWLSLEPAILKRIRSDGLMDEKSRLSFGIQLAPALVACSAYLAVNHNHIDFFAKMLLGYGLLQLVFMIRLIPWFTQQTFTLSFWSFSFGVSALAKSSLNISMSSDNKFIHLLAFTLFIFSNAFILLLVVNSLRLLVKTRLSRSGIPGQD</sequence>
<dbReference type="EMBL" id="LZEX01000005">
    <property type="protein sequence ID" value="OBU10238.1"/>
    <property type="molecule type" value="Genomic_DNA"/>
</dbReference>
<dbReference type="InterPro" id="IPR011552">
    <property type="entry name" value="TehA/Mae1"/>
</dbReference>
<feature type="transmembrane region" description="Helical" evidence="7">
    <location>
        <begin position="206"/>
        <end position="225"/>
    </location>
</feature>
<comment type="caution">
    <text evidence="8">The sequence shown here is derived from an EMBL/GenBank/DDBJ whole genome shotgun (WGS) entry which is preliminary data.</text>
</comment>
<evidence type="ECO:0000256" key="4">
    <source>
        <dbReference type="ARBA" id="ARBA00022692"/>
    </source>
</evidence>
<dbReference type="STRING" id="368603.AYY16_14315"/>
<name>A0A1B8HLH5_9GAMM</name>
<dbReference type="InterPro" id="IPR039264">
    <property type="entry name" value="TehA"/>
</dbReference>
<dbReference type="InterPro" id="IPR004695">
    <property type="entry name" value="SLAC1/Mae1/Ssu1/TehA"/>
</dbReference>
<evidence type="ECO:0000256" key="7">
    <source>
        <dbReference type="SAM" id="Phobius"/>
    </source>
</evidence>
<evidence type="ECO:0000256" key="5">
    <source>
        <dbReference type="ARBA" id="ARBA00022989"/>
    </source>
</evidence>
<feature type="transmembrane region" description="Helical" evidence="7">
    <location>
        <begin position="20"/>
        <end position="38"/>
    </location>
</feature>
<protein>
    <submittedName>
        <fullName evidence="8">Dicarboxylate transporter/tellurite-resistance protein TehA</fullName>
    </submittedName>
</protein>
<comment type="similarity">
    <text evidence="2">Belongs to the tellurite-resistance/dicarboxylate transporter (TDT) family.</text>
</comment>
<keyword evidence="5 7" id="KW-1133">Transmembrane helix</keyword>
<dbReference type="Proteomes" id="UP000092247">
    <property type="component" value="Unassembled WGS sequence"/>
</dbReference>
<feature type="transmembrane region" description="Helical" evidence="7">
    <location>
        <begin position="110"/>
        <end position="130"/>
    </location>
</feature>
<evidence type="ECO:0000313" key="8">
    <source>
        <dbReference type="EMBL" id="OBU10238.1"/>
    </source>
</evidence>
<dbReference type="InterPro" id="IPR038665">
    <property type="entry name" value="Voltage-dep_anion_channel_sf"/>
</dbReference>
<dbReference type="PANTHER" id="PTHR37955:SF1">
    <property type="entry name" value="DEP DOMAIN-CONTAINING PROTEIN"/>
    <property type="match status" value="1"/>
</dbReference>
<dbReference type="Gene3D" id="1.50.10.150">
    <property type="entry name" value="Voltage-dependent anion channel"/>
    <property type="match status" value="1"/>
</dbReference>
<feature type="transmembrane region" description="Helical" evidence="7">
    <location>
        <begin position="289"/>
        <end position="313"/>
    </location>
</feature>
<feature type="transmembrane region" description="Helical" evidence="7">
    <location>
        <begin position="237"/>
        <end position="255"/>
    </location>
</feature>
<evidence type="ECO:0000313" key="9">
    <source>
        <dbReference type="Proteomes" id="UP000092247"/>
    </source>
</evidence>
<organism evidence="8 9">
    <name type="scientific">Morganella psychrotolerans</name>
    <dbReference type="NCBI Taxonomy" id="368603"/>
    <lineage>
        <taxon>Bacteria</taxon>
        <taxon>Pseudomonadati</taxon>
        <taxon>Pseudomonadota</taxon>
        <taxon>Gammaproteobacteria</taxon>
        <taxon>Enterobacterales</taxon>
        <taxon>Morganellaceae</taxon>
        <taxon>Morganella</taxon>
    </lineage>
</organism>
<dbReference type="NCBIfam" id="TIGR00816">
    <property type="entry name" value="tdt"/>
    <property type="match status" value="1"/>
</dbReference>
<dbReference type="NCBIfam" id="NF008032">
    <property type="entry name" value="PRK10764.1"/>
    <property type="match status" value="1"/>
</dbReference>
<dbReference type="AlphaFoldDB" id="A0A1B8HLH5"/>
<evidence type="ECO:0000256" key="3">
    <source>
        <dbReference type="ARBA" id="ARBA00022448"/>
    </source>
</evidence>
<gene>
    <name evidence="8" type="ORF">AYY17_16780</name>
</gene>